<feature type="region of interest" description="Disordered" evidence="1">
    <location>
        <begin position="1"/>
        <end position="22"/>
    </location>
</feature>
<organism evidence="3 4">
    <name type="scientific">Candidatus Anaerobiospirillum pullicola</name>
    <dbReference type="NCBI Taxonomy" id="2838451"/>
    <lineage>
        <taxon>Bacteria</taxon>
        <taxon>Pseudomonadati</taxon>
        <taxon>Pseudomonadota</taxon>
        <taxon>Gammaproteobacteria</taxon>
        <taxon>Aeromonadales</taxon>
        <taxon>Succinivibrionaceae</taxon>
        <taxon>Anaerobiospirillum</taxon>
    </lineage>
</organism>
<gene>
    <name evidence="3" type="ORF">H9847_06405</name>
</gene>
<accession>A0A948WZE9</accession>
<proteinExistence type="predicted"/>
<name>A0A948WZE9_9GAMM</name>
<feature type="non-terminal residue" evidence="3">
    <location>
        <position position="159"/>
    </location>
</feature>
<feature type="compositionally biased region" description="Polar residues" evidence="1">
    <location>
        <begin position="40"/>
        <end position="51"/>
    </location>
</feature>
<evidence type="ECO:0000256" key="1">
    <source>
        <dbReference type="SAM" id="MobiDB-lite"/>
    </source>
</evidence>
<dbReference type="AlphaFoldDB" id="A0A948WZE9"/>
<dbReference type="Proteomes" id="UP000733611">
    <property type="component" value="Unassembled WGS sequence"/>
</dbReference>
<protein>
    <recommendedName>
        <fullName evidence="2">Mrr-like domain-containing protein</fullName>
    </recommendedName>
</protein>
<feature type="region of interest" description="Disordered" evidence="1">
    <location>
        <begin position="32"/>
        <end position="51"/>
    </location>
</feature>
<evidence type="ECO:0000259" key="2">
    <source>
        <dbReference type="Pfam" id="PF13156"/>
    </source>
</evidence>
<feature type="domain" description="Mrr-like" evidence="2">
    <location>
        <begin position="108"/>
        <end position="159"/>
    </location>
</feature>
<evidence type="ECO:0000313" key="4">
    <source>
        <dbReference type="Proteomes" id="UP000733611"/>
    </source>
</evidence>
<reference evidence="3" key="1">
    <citation type="journal article" date="2021" name="PeerJ">
        <title>Extensive microbial diversity within the chicken gut microbiome revealed by metagenomics and culture.</title>
        <authorList>
            <person name="Gilroy R."/>
            <person name="Ravi A."/>
            <person name="Getino M."/>
            <person name="Pursley I."/>
            <person name="Horton D.L."/>
            <person name="Alikhan N.F."/>
            <person name="Baker D."/>
            <person name="Gharbi K."/>
            <person name="Hall N."/>
            <person name="Watson M."/>
            <person name="Adriaenssens E.M."/>
            <person name="Foster-Nyarko E."/>
            <person name="Jarju S."/>
            <person name="Secka A."/>
            <person name="Antonio M."/>
            <person name="Oren A."/>
            <person name="Chaudhuri R.R."/>
            <person name="La Ragione R."/>
            <person name="Hildebrand F."/>
            <person name="Pallen M.J."/>
        </authorList>
    </citation>
    <scope>NUCLEOTIDE SEQUENCE</scope>
    <source>
        <strain evidence="3">378</strain>
    </source>
</reference>
<dbReference type="Pfam" id="PF13156">
    <property type="entry name" value="Mrr_cat_2"/>
    <property type="match status" value="1"/>
</dbReference>
<evidence type="ECO:0000313" key="3">
    <source>
        <dbReference type="EMBL" id="MBU3844482.1"/>
    </source>
</evidence>
<comment type="caution">
    <text evidence="3">The sequence shown here is derived from an EMBL/GenBank/DDBJ whole genome shotgun (WGS) entry which is preliminary data.</text>
</comment>
<dbReference type="EMBL" id="JAHLFE010000130">
    <property type="protein sequence ID" value="MBU3844482.1"/>
    <property type="molecule type" value="Genomic_DNA"/>
</dbReference>
<sequence>MSDQYSSPSSTPPVTSATDSCAAVTTLSSEDAAAQGITEAVTTEESTTFSAQEIATTSEEVKQADLQESDNNSAFDQLLQHYRDLASTPRGLGNSFELLIQQALLQVPPYSLRFTKVQTYKEWQSEHPELLLSEVDTGIDLVATLREPLSSARFVAIQC</sequence>
<reference evidence="3" key="2">
    <citation type="submission" date="2021-04" db="EMBL/GenBank/DDBJ databases">
        <authorList>
            <person name="Gilroy R."/>
        </authorList>
    </citation>
    <scope>NUCLEOTIDE SEQUENCE</scope>
    <source>
        <strain evidence="3">378</strain>
    </source>
</reference>
<dbReference type="InterPro" id="IPR039442">
    <property type="entry name" value="Mrr-like_dom"/>
</dbReference>
<feature type="compositionally biased region" description="Low complexity" evidence="1">
    <location>
        <begin position="1"/>
        <end position="20"/>
    </location>
</feature>